<dbReference type="InterPro" id="IPR012296">
    <property type="entry name" value="Nuclease_put_TT1808"/>
</dbReference>
<dbReference type="EMBL" id="NRQW01000013">
    <property type="protein sequence ID" value="PLZ94446.1"/>
    <property type="molecule type" value="Genomic_DNA"/>
</dbReference>
<sequence length="190" mass="22582">MYTQAQFLNLSVDEYFKLELESFTRHEYIAGQVYPILGETQVEKMITENIFTRLRTHLYGTNFRTFSSNMKVKLEPLDIFYYPEIFVTSNYQDIGKPFKTHPCLIVEVISSITERIDRNEKIFNYQQIDSLQEYILVSQSHIQVDIYRKDNQNNWFLEVFKSPLDSIEFSSVDLTILISEIYEDIELNPN</sequence>
<protein>
    <recommendedName>
        <fullName evidence="1">Putative restriction endonuclease domain-containing protein</fullName>
    </recommendedName>
</protein>
<dbReference type="SUPFAM" id="SSF52980">
    <property type="entry name" value="Restriction endonuclease-like"/>
    <property type="match status" value="1"/>
</dbReference>
<dbReference type="InterPro" id="IPR008538">
    <property type="entry name" value="Uma2"/>
</dbReference>
<dbReference type="Gene3D" id="3.90.1570.10">
    <property type="entry name" value="tt1808, chain A"/>
    <property type="match status" value="1"/>
</dbReference>
<dbReference type="Pfam" id="PF05685">
    <property type="entry name" value="Uma2"/>
    <property type="match status" value="1"/>
</dbReference>
<dbReference type="InterPro" id="IPR011335">
    <property type="entry name" value="Restrct_endonuc-II-like"/>
</dbReference>
<evidence type="ECO:0000259" key="1">
    <source>
        <dbReference type="Pfam" id="PF05685"/>
    </source>
</evidence>
<feature type="domain" description="Putative restriction endonuclease" evidence="1">
    <location>
        <begin position="12"/>
        <end position="168"/>
    </location>
</feature>
<proteinExistence type="predicted"/>
<evidence type="ECO:0000313" key="2">
    <source>
        <dbReference type="EMBL" id="PLZ94446.1"/>
    </source>
</evidence>
<gene>
    <name evidence="2" type="ORF">CEN44_00775</name>
</gene>
<comment type="caution">
    <text evidence="2">The sequence shown here is derived from an EMBL/GenBank/DDBJ whole genome shotgun (WGS) entry which is preliminary data.</text>
</comment>
<keyword evidence="3" id="KW-1185">Reference proteome</keyword>
<name>A0A2N6K948_FISMU</name>
<evidence type="ECO:0000313" key="3">
    <source>
        <dbReference type="Proteomes" id="UP000235036"/>
    </source>
</evidence>
<dbReference type="CDD" id="cd06260">
    <property type="entry name" value="DUF820-like"/>
    <property type="match status" value="1"/>
</dbReference>
<dbReference type="AlphaFoldDB" id="A0A2N6K948"/>
<dbReference type="Proteomes" id="UP000235036">
    <property type="component" value="Unassembled WGS sequence"/>
</dbReference>
<organism evidence="2 3">
    <name type="scientific">Fischerella muscicola CCMEE 5323</name>
    <dbReference type="NCBI Taxonomy" id="2019572"/>
    <lineage>
        <taxon>Bacteria</taxon>
        <taxon>Bacillati</taxon>
        <taxon>Cyanobacteriota</taxon>
        <taxon>Cyanophyceae</taxon>
        <taxon>Nostocales</taxon>
        <taxon>Hapalosiphonaceae</taxon>
        <taxon>Fischerella</taxon>
    </lineage>
</organism>
<dbReference type="PANTHER" id="PTHR36558:SF1">
    <property type="entry name" value="RESTRICTION ENDONUCLEASE DOMAIN-CONTAINING PROTEIN-RELATED"/>
    <property type="match status" value="1"/>
</dbReference>
<dbReference type="PANTHER" id="PTHR36558">
    <property type="entry name" value="GLR1098 PROTEIN"/>
    <property type="match status" value="1"/>
</dbReference>
<reference evidence="2 3" key="1">
    <citation type="submission" date="2017-08" db="EMBL/GenBank/DDBJ databases">
        <title>Genomes of Fischerella (Mastigocladus) sp. strains.</title>
        <authorList>
            <person name="Miller S.R."/>
        </authorList>
    </citation>
    <scope>NUCLEOTIDE SEQUENCE [LARGE SCALE GENOMIC DNA]</scope>
    <source>
        <strain evidence="2 3">CCMEE 5323</strain>
    </source>
</reference>
<accession>A0A2N6K948</accession>